<keyword evidence="2" id="KW-0732">Signal</keyword>
<evidence type="ECO:0000259" key="11">
    <source>
        <dbReference type="Pfam" id="PF00768"/>
    </source>
</evidence>
<dbReference type="InterPro" id="IPR012338">
    <property type="entry name" value="Beta-lactam/transpept-like"/>
</dbReference>
<evidence type="ECO:0000313" key="12">
    <source>
        <dbReference type="EMBL" id="KKU01268.1"/>
    </source>
</evidence>
<dbReference type="GO" id="GO:0009252">
    <property type="term" value="P:peptidoglycan biosynthetic process"/>
    <property type="evidence" value="ECO:0007669"/>
    <property type="project" value="UniProtKB-KW"/>
</dbReference>
<reference evidence="12 13" key="1">
    <citation type="journal article" date="2015" name="Nature">
        <title>rRNA introns, odd ribosomes, and small enigmatic genomes across a large radiation of phyla.</title>
        <authorList>
            <person name="Brown C.T."/>
            <person name="Hug L.A."/>
            <person name="Thomas B.C."/>
            <person name="Sharon I."/>
            <person name="Castelle C.J."/>
            <person name="Singh A."/>
            <person name="Wilkins M.J."/>
            <person name="Williams K.H."/>
            <person name="Banfield J.F."/>
        </authorList>
    </citation>
    <scope>NUCLEOTIDE SEQUENCE [LARGE SCALE GENOMIC DNA]</scope>
</reference>
<dbReference type="EMBL" id="LCKO01000001">
    <property type="protein sequence ID" value="KKU01268.1"/>
    <property type="molecule type" value="Genomic_DNA"/>
</dbReference>
<evidence type="ECO:0000256" key="9">
    <source>
        <dbReference type="RuleBase" id="RU004016"/>
    </source>
</evidence>
<comment type="similarity">
    <text evidence="1 9">Belongs to the peptidase S11 family.</text>
</comment>
<dbReference type="GO" id="GO:0071555">
    <property type="term" value="P:cell wall organization"/>
    <property type="evidence" value="ECO:0007669"/>
    <property type="project" value="UniProtKB-KW"/>
</dbReference>
<evidence type="ECO:0000256" key="5">
    <source>
        <dbReference type="ARBA" id="ARBA00022984"/>
    </source>
</evidence>
<keyword evidence="12" id="KW-0121">Carboxypeptidase</keyword>
<dbReference type="PRINTS" id="PR00725">
    <property type="entry name" value="DADACBPTASE1"/>
</dbReference>
<feature type="domain" description="Peptidase S11 D-alanyl-D-alanine carboxypeptidase A N-terminal" evidence="11">
    <location>
        <begin position="74"/>
        <end position="295"/>
    </location>
</feature>
<evidence type="ECO:0000256" key="3">
    <source>
        <dbReference type="ARBA" id="ARBA00022801"/>
    </source>
</evidence>
<dbReference type="PANTHER" id="PTHR21581:SF6">
    <property type="entry name" value="TRAFFICKING PROTEIN PARTICLE COMPLEX SUBUNIT 12"/>
    <property type="match status" value="1"/>
</dbReference>
<comment type="caution">
    <text evidence="12">The sequence shown here is derived from an EMBL/GenBank/DDBJ whole genome shotgun (WGS) entry which is preliminary data.</text>
</comment>
<gene>
    <name evidence="12" type="ORF">UX01_C0001G0112</name>
</gene>
<dbReference type="Pfam" id="PF00768">
    <property type="entry name" value="Peptidase_S11"/>
    <property type="match status" value="1"/>
</dbReference>
<dbReference type="Proteomes" id="UP000034078">
    <property type="component" value="Unassembled WGS sequence"/>
</dbReference>
<evidence type="ECO:0000256" key="6">
    <source>
        <dbReference type="ARBA" id="ARBA00023316"/>
    </source>
</evidence>
<organism evidence="12 13">
    <name type="scientific">Candidatus Collierbacteria bacterium GW2011_GWB2_45_17</name>
    <dbReference type="NCBI Taxonomy" id="1618388"/>
    <lineage>
        <taxon>Bacteria</taxon>
        <taxon>Candidatus Collieribacteriota</taxon>
    </lineage>
</organism>
<protein>
    <submittedName>
        <fullName evidence="12">D-alanyl-D-alanine carboxypeptidase</fullName>
    </submittedName>
</protein>
<feature type="binding site" evidence="8">
    <location>
        <position position="267"/>
    </location>
    <ligand>
        <name>substrate</name>
    </ligand>
</feature>
<keyword evidence="10" id="KW-0472">Membrane</keyword>
<keyword evidence="4" id="KW-0133">Cell shape</keyword>
<dbReference type="InterPro" id="IPR001967">
    <property type="entry name" value="Peptidase_S11_N"/>
</dbReference>
<keyword evidence="10" id="KW-1133">Transmembrane helix</keyword>
<evidence type="ECO:0000256" key="10">
    <source>
        <dbReference type="SAM" id="Phobius"/>
    </source>
</evidence>
<keyword evidence="12" id="KW-0645">Protease</keyword>
<evidence type="ECO:0000256" key="1">
    <source>
        <dbReference type="ARBA" id="ARBA00007164"/>
    </source>
</evidence>
<evidence type="ECO:0000313" key="13">
    <source>
        <dbReference type="Proteomes" id="UP000034078"/>
    </source>
</evidence>
<proteinExistence type="inferred from homology"/>
<dbReference type="Gene3D" id="3.40.710.10">
    <property type="entry name" value="DD-peptidase/beta-lactamase superfamily"/>
    <property type="match status" value="1"/>
</dbReference>
<feature type="active site" description="Acyl-ester intermediate" evidence="7">
    <location>
        <position position="108"/>
    </location>
</feature>
<dbReference type="GO" id="GO:0008360">
    <property type="term" value="P:regulation of cell shape"/>
    <property type="evidence" value="ECO:0007669"/>
    <property type="project" value="UniProtKB-KW"/>
</dbReference>
<evidence type="ECO:0000256" key="2">
    <source>
        <dbReference type="ARBA" id="ARBA00022729"/>
    </source>
</evidence>
<name>A0A837IG41_9BACT</name>
<dbReference type="GO" id="GO:0006508">
    <property type="term" value="P:proteolysis"/>
    <property type="evidence" value="ECO:0007669"/>
    <property type="project" value="InterPro"/>
</dbReference>
<keyword evidence="5" id="KW-0573">Peptidoglycan synthesis</keyword>
<evidence type="ECO:0000256" key="7">
    <source>
        <dbReference type="PIRSR" id="PIRSR618044-1"/>
    </source>
</evidence>
<dbReference type="PANTHER" id="PTHR21581">
    <property type="entry name" value="D-ALANYL-D-ALANINE CARBOXYPEPTIDASE"/>
    <property type="match status" value="1"/>
</dbReference>
<dbReference type="AlphaFoldDB" id="A0A837IG41"/>
<keyword evidence="3" id="KW-0378">Hydrolase</keyword>
<dbReference type="InterPro" id="IPR018044">
    <property type="entry name" value="Peptidase_S11"/>
</dbReference>
<dbReference type="GO" id="GO:0009002">
    <property type="term" value="F:serine-type D-Ala-D-Ala carboxypeptidase activity"/>
    <property type="evidence" value="ECO:0007669"/>
    <property type="project" value="InterPro"/>
</dbReference>
<evidence type="ECO:0000256" key="4">
    <source>
        <dbReference type="ARBA" id="ARBA00022960"/>
    </source>
</evidence>
<feature type="transmembrane region" description="Helical" evidence="10">
    <location>
        <begin position="27"/>
        <end position="47"/>
    </location>
</feature>
<feature type="active site" description="Proton acceptor" evidence="7">
    <location>
        <position position="111"/>
    </location>
</feature>
<evidence type="ECO:0000256" key="8">
    <source>
        <dbReference type="PIRSR" id="PIRSR618044-2"/>
    </source>
</evidence>
<keyword evidence="10" id="KW-0812">Transmembrane</keyword>
<dbReference type="SUPFAM" id="SSF56601">
    <property type="entry name" value="beta-lactamase/transpeptidase-like"/>
    <property type="match status" value="1"/>
</dbReference>
<keyword evidence="6" id="KW-0961">Cell wall biogenesis/degradation</keyword>
<sequence>MKKSKPHHRHCEERSDVAISLHPSLRFFFNISALFSICLFFIFSPVMGRLPGPVKPSVKAAYTSEPKSPVSQKLSPPSFTTTGIFVMDLDTGIVLLDKNPPLRLKPASLTKIMTSLVALDYYSEGSVLKVINGQKSLGNTVKLVKGDELTASEVIYALLVPSGNDAAVTLAENYPGGYQQFVKKMNQKITELGLSNTNFTNVSGVESPNHYTSAYDIAMIARTALRRPAFSTIVSTKNITITSLKGHTYPLESTNILLGKPGIVGVKTGWTPEAGECLVILVTKDNHPVLISLLNSNDRFGEAQKIINWVYSNYLWQ</sequence>
<feature type="active site" evidence="7">
    <location>
        <position position="162"/>
    </location>
</feature>
<accession>A0A837IG41</accession>